<gene>
    <name evidence="1" type="ORF">RP166_0900</name>
</gene>
<dbReference type="Proteomes" id="UP000509122">
    <property type="component" value="Chromosome"/>
</dbReference>
<dbReference type="KEGG" id="rphy:RP166_0900"/>
<sequence>MQNEKQSKKNMNVGGDKHANGLLEMQENSLKKRPTQKLVFILLKNIKLSK</sequence>
<evidence type="ECO:0000313" key="2">
    <source>
        <dbReference type="Proteomes" id="UP000509122"/>
    </source>
</evidence>
<name>A0A859I8Z7_9MOLU</name>
<dbReference type="EMBL" id="CP055264">
    <property type="protein sequence ID" value="QKX95103.1"/>
    <property type="molecule type" value="Genomic_DNA"/>
</dbReference>
<evidence type="ECO:0000313" key="1">
    <source>
        <dbReference type="EMBL" id="QKX95103.1"/>
    </source>
</evidence>
<organism evidence="1 2">
    <name type="scientific">Rapeseed phyllody phytoplasma</name>
    <dbReference type="NCBI Taxonomy" id="2490543"/>
    <lineage>
        <taxon>Bacteria</taxon>
        <taxon>Bacillati</taxon>
        <taxon>Mycoplasmatota</taxon>
        <taxon>Mollicutes</taxon>
        <taxon>Acholeplasmatales</taxon>
        <taxon>Acholeplasmataceae</taxon>
        <taxon>Candidatus Phytoplasma</taxon>
        <taxon>16SrI (Aster yellows group)</taxon>
    </lineage>
</organism>
<reference evidence="1 2" key="1">
    <citation type="submission" date="2020-06" db="EMBL/GenBank/DDBJ databases">
        <title>Complete genome sequence of Candidatus Phytoplasma asteris RP166.</title>
        <authorList>
            <person name="Cho S.-T."/>
            <person name="Zwolinska A."/>
            <person name="Huang W."/>
            <person name="Wouters R."/>
            <person name="Hogenhout S.A."/>
            <person name="Kuo C.-H."/>
        </authorList>
    </citation>
    <scope>NUCLEOTIDE SEQUENCE [LARGE SCALE GENOMIC DNA]</scope>
    <source>
        <strain evidence="1">RP166</strain>
    </source>
</reference>
<proteinExistence type="predicted"/>
<accession>A0A859I8Z7</accession>
<dbReference type="AlphaFoldDB" id="A0A859I8Z7"/>
<protein>
    <submittedName>
        <fullName evidence="1">Uncharacterized protein</fullName>
    </submittedName>
</protein>